<evidence type="ECO:0000313" key="1">
    <source>
        <dbReference type="EMBL" id="KAG5451887.1"/>
    </source>
</evidence>
<reference evidence="1 2" key="2">
    <citation type="journal article" date="2021" name="Genomics">
        <title>High-quality reference genome for Clonorchis sinensis.</title>
        <authorList>
            <person name="Young N.D."/>
            <person name="Stroehlein A.J."/>
            <person name="Kinkar L."/>
            <person name="Wang T."/>
            <person name="Sohn W.M."/>
            <person name="Chang B.C.H."/>
            <person name="Kaur P."/>
            <person name="Weisz D."/>
            <person name="Dudchenko O."/>
            <person name="Aiden E.L."/>
            <person name="Korhonen P.K."/>
            <person name="Gasser R.B."/>
        </authorList>
    </citation>
    <scope>NUCLEOTIDE SEQUENCE [LARGE SCALE GENOMIC DNA]</scope>
    <source>
        <strain evidence="1">Cs-k2</strain>
    </source>
</reference>
<accession>A0A419PCQ9</accession>
<dbReference type="AlphaFoldDB" id="A0A419PCQ9"/>
<keyword evidence="2" id="KW-1185">Reference proteome</keyword>
<reference evidence="1 2" key="1">
    <citation type="journal article" date="2018" name="Biotechnol. Adv.">
        <title>Improved genomic resources and new bioinformatic workflow for the carcinogenic parasite Clonorchis sinensis: Biotechnological implications.</title>
        <authorList>
            <person name="Wang D."/>
            <person name="Korhonen P.K."/>
            <person name="Gasser R.B."/>
            <person name="Young N.D."/>
        </authorList>
    </citation>
    <scope>NUCLEOTIDE SEQUENCE [LARGE SCALE GENOMIC DNA]</scope>
    <source>
        <strain evidence="1">Cs-k2</strain>
    </source>
</reference>
<dbReference type="InParanoid" id="A0A419PCQ9"/>
<sequence>LQTIEQGSKTLICISFTKLNIHLLLESVFLNFSGYSLTVIQIQANATKRLRQFSNRSHFSRGAKRIYEKTYSHASLGSKTLICISFTKLNIHLLLESVFLNFSGYSLTVIQIQANATKRLRQFSNRSHFSRGAKRIYEKTYSHASLVVSTLTLIGSKTLICISFTKLNIHLLLESVFLNFSGYSLTVIQIQANATKRLRQFSNRSHFSRGAKRIYEKTYSHASLVVSTVTLIVFRTSRFV</sequence>
<evidence type="ECO:0000313" key="2">
    <source>
        <dbReference type="Proteomes" id="UP000286415"/>
    </source>
</evidence>
<protein>
    <submittedName>
        <fullName evidence="1">Uncharacterized protein</fullName>
    </submittedName>
</protein>
<gene>
    <name evidence="1" type="ORF">CSKR_111262</name>
</gene>
<comment type="caution">
    <text evidence="1">The sequence shown here is derived from an EMBL/GenBank/DDBJ whole genome shotgun (WGS) entry which is preliminary data.</text>
</comment>
<organism evidence="1 2">
    <name type="scientific">Clonorchis sinensis</name>
    <name type="common">Chinese liver fluke</name>
    <dbReference type="NCBI Taxonomy" id="79923"/>
    <lineage>
        <taxon>Eukaryota</taxon>
        <taxon>Metazoa</taxon>
        <taxon>Spiralia</taxon>
        <taxon>Lophotrochozoa</taxon>
        <taxon>Platyhelminthes</taxon>
        <taxon>Trematoda</taxon>
        <taxon>Digenea</taxon>
        <taxon>Opisthorchiida</taxon>
        <taxon>Opisthorchiata</taxon>
        <taxon>Opisthorchiidae</taxon>
        <taxon>Clonorchis</taxon>
    </lineage>
</organism>
<dbReference type="EMBL" id="NIRI02000042">
    <property type="protein sequence ID" value="KAG5451887.1"/>
    <property type="molecule type" value="Genomic_DNA"/>
</dbReference>
<name>A0A419PCQ9_CLOSI</name>
<feature type="non-terminal residue" evidence="1">
    <location>
        <position position="1"/>
    </location>
</feature>
<proteinExistence type="predicted"/>
<dbReference type="Proteomes" id="UP000286415">
    <property type="component" value="Unassembled WGS sequence"/>
</dbReference>